<dbReference type="EMBL" id="SHNN01000002">
    <property type="protein sequence ID" value="MCX2981636.1"/>
    <property type="molecule type" value="Genomic_DNA"/>
</dbReference>
<evidence type="ECO:0000313" key="1">
    <source>
        <dbReference type="EMBL" id="MCX2981636.1"/>
    </source>
</evidence>
<name>A0ABT3TH82_9GAMM</name>
<accession>A0ABT3TH82</accession>
<dbReference type="Proteomes" id="UP001143362">
    <property type="component" value="Unassembled WGS sequence"/>
</dbReference>
<gene>
    <name evidence="1" type="ORF">EYC98_12260</name>
</gene>
<proteinExistence type="predicted"/>
<evidence type="ECO:0008006" key="3">
    <source>
        <dbReference type="Google" id="ProtNLM"/>
    </source>
</evidence>
<dbReference type="RefSeq" id="WP_279245635.1">
    <property type="nucleotide sequence ID" value="NZ_SHNN01000002.1"/>
</dbReference>
<evidence type="ECO:0000313" key="2">
    <source>
        <dbReference type="Proteomes" id="UP001143362"/>
    </source>
</evidence>
<organism evidence="1 2">
    <name type="scientific">Candidatus Litorirhabdus singularis</name>
    <dbReference type="NCBI Taxonomy" id="2518993"/>
    <lineage>
        <taxon>Bacteria</taxon>
        <taxon>Pseudomonadati</taxon>
        <taxon>Pseudomonadota</taxon>
        <taxon>Gammaproteobacteria</taxon>
        <taxon>Cellvibrionales</taxon>
        <taxon>Halieaceae</taxon>
        <taxon>Candidatus Litorirhabdus</taxon>
    </lineage>
</organism>
<sequence length="210" mass="22899">MKAFSLRYAEEFLRGSFASGLRRTLAFFGAAFLIVSSGTTYAANLSFEFRIPLEMSDCRDSYCFSSSEAQTSGIILIELNVAEPTEIEQQWGDEDVVSWSVSAGFPTLSSVAELPGEHSFGGTYSAMPGTGLTIGTLDFYEINNKDSLGNSRTKIYDNRWELRDPQGKIVMLPDQPQVAYAEVGQVPLPAAVWLFGSALVGLGVLKRPKA</sequence>
<protein>
    <recommendedName>
        <fullName evidence="3">VPLPA-CTERM sorting domain-containing protein</fullName>
    </recommendedName>
</protein>
<comment type="caution">
    <text evidence="1">The sequence shown here is derived from an EMBL/GenBank/DDBJ whole genome shotgun (WGS) entry which is preliminary data.</text>
</comment>
<keyword evidence="2" id="KW-1185">Reference proteome</keyword>
<reference evidence="1" key="1">
    <citation type="submission" date="2019-02" db="EMBL/GenBank/DDBJ databases">
        <authorList>
            <person name="Li S.-H."/>
        </authorList>
    </citation>
    <scope>NUCLEOTIDE SEQUENCE</scope>
    <source>
        <strain evidence="1">IMCC14734</strain>
    </source>
</reference>